<evidence type="ECO:0008006" key="9">
    <source>
        <dbReference type="Google" id="ProtNLM"/>
    </source>
</evidence>
<dbReference type="Pfam" id="PF00159">
    <property type="entry name" value="Hormone_3"/>
    <property type="match status" value="1"/>
</dbReference>
<dbReference type="GO" id="GO:0007631">
    <property type="term" value="P:feeding behavior"/>
    <property type="evidence" value="ECO:0007669"/>
    <property type="project" value="TreeGrafter"/>
</dbReference>
<dbReference type="GO" id="GO:0031841">
    <property type="term" value="F:neuropeptide Y receptor binding"/>
    <property type="evidence" value="ECO:0007669"/>
    <property type="project" value="TreeGrafter"/>
</dbReference>
<dbReference type="AlphaFoldDB" id="A0A7N4NQV9"/>
<evidence type="ECO:0000256" key="3">
    <source>
        <dbReference type="ARBA" id="ARBA00022525"/>
    </source>
</evidence>
<keyword evidence="8" id="KW-1185">Reference proteome</keyword>
<dbReference type="PANTHER" id="PTHR10533:SF14">
    <property type="entry name" value="PEPTIDE YY-RELATED"/>
    <property type="match status" value="1"/>
</dbReference>
<sequence>MMAILRPGMMLAVTLLALLVCIGAQQSYPQKPKPPHPNATPEEIKHYKEDFQVYIDLITRPRFGKRDTAEVEAQLTDSLRTAEETRTASLGKFTPSFSGPLSLSPPL</sequence>
<dbReference type="InParanoid" id="A0A7N4NQV9"/>
<feature type="chain" id="PRO_5029620456" description="Pancreatic polypeptide" evidence="6">
    <location>
        <begin position="25"/>
        <end position="107"/>
    </location>
</feature>
<dbReference type="CDD" id="cd00126">
    <property type="entry name" value="PAH"/>
    <property type="match status" value="1"/>
</dbReference>
<dbReference type="PROSITE" id="PS50276">
    <property type="entry name" value="PANCREATIC_HORMONE_2"/>
    <property type="match status" value="1"/>
</dbReference>
<evidence type="ECO:0000256" key="2">
    <source>
        <dbReference type="ARBA" id="ARBA00010022"/>
    </source>
</evidence>
<dbReference type="GO" id="GO:0007218">
    <property type="term" value="P:neuropeptide signaling pathway"/>
    <property type="evidence" value="ECO:0007669"/>
    <property type="project" value="TreeGrafter"/>
</dbReference>
<feature type="region of interest" description="Disordered" evidence="5">
    <location>
        <begin position="80"/>
        <end position="107"/>
    </location>
</feature>
<reference evidence="7" key="2">
    <citation type="submission" date="2025-08" db="UniProtKB">
        <authorList>
            <consortium name="Ensembl"/>
        </authorList>
    </citation>
    <scope>IDENTIFICATION</scope>
</reference>
<evidence type="ECO:0000256" key="5">
    <source>
        <dbReference type="SAM" id="MobiDB-lite"/>
    </source>
</evidence>
<dbReference type="PANTHER" id="PTHR10533">
    <property type="entry name" value="NEUROPEPTIDE Y/PANCREATIC HORMONE/PEPTIDE YY"/>
    <property type="match status" value="1"/>
</dbReference>
<reference evidence="7 8" key="1">
    <citation type="journal article" date="2011" name="Proc. Natl. Acad. Sci. U.S.A.">
        <title>Genetic diversity and population structure of the endangered marsupial Sarcophilus harrisii (Tasmanian devil).</title>
        <authorList>
            <person name="Miller W."/>
            <person name="Hayes V.M."/>
            <person name="Ratan A."/>
            <person name="Petersen D.C."/>
            <person name="Wittekindt N.E."/>
            <person name="Miller J."/>
            <person name="Walenz B."/>
            <person name="Knight J."/>
            <person name="Qi J."/>
            <person name="Zhao F."/>
            <person name="Wang Q."/>
            <person name="Bedoya-Reina O.C."/>
            <person name="Katiyar N."/>
            <person name="Tomsho L.P."/>
            <person name="Kasson L.M."/>
            <person name="Hardie R.A."/>
            <person name="Woodbridge P."/>
            <person name="Tindall E.A."/>
            <person name="Bertelsen M.F."/>
            <person name="Dixon D."/>
            <person name="Pyecroft S."/>
            <person name="Helgen K.M."/>
            <person name="Lesk A.M."/>
            <person name="Pringle T.H."/>
            <person name="Patterson N."/>
            <person name="Zhang Y."/>
            <person name="Kreiss A."/>
            <person name="Woods G.M."/>
            <person name="Jones M.E."/>
            <person name="Schuster S.C."/>
        </authorList>
    </citation>
    <scope>NUCLEOTIDE SEQUENCE [LARGE SCALE GENOMIC DNA]</scope>
</reference>
<dbReference type="InterPro" id="IPR001955">
    <property type="entry name" value="Pancreatic_hormone-like"/>
</dbReference>
<reference evidence="7" key="3">
    <citation type="submission" date="2025-09" db="UniProtKB">
        <authorList>
            <consortium name="Ensembl"/>
        </authorList>
    </citation>
    <scope>IDENTIFICATION</scope>
</reference>
<name>A0A7N4NQV9_SARHA</name>
<organism evidence="7 8">
    <name type="scientific">Sarcophilus harrisii</name>
    <name type="common">Tasmanian devil</name>
    <name type="synonym">Sarcophilus laniarius</name>
    <dbReference type="NCBI Taxonomy" id="9305"/>
    <lineage>
        <taxon>Eukaryota</taxon>
        <taxon>Metazoa</taxon>
        <taxon>Chordata</taxon>
        <taxon>Craniata</taxon>
        <taxon>Vertebrata</taxon>
        <taxon>Euteleostomi</taxon>
        <taxon>Mammalia</taxon>
        <taxon>Metatheria</taxon>
        <taxon>Dasyuromorphia</taxon>
        <taxon>Dasyuridae</taxon>
        <taxon>Sarcophilus</taxon>
    </lineage>
</organism>
<proteinExistence type="inferred from homology"/>
<dbReference type="Ensembl" id="ENSSHAT00000027597.1">
    <property type="protein sequence ID" value="ENSSHAP00000026791.1"/>
    <property type="gene ID" value="ENSSHAG00000025840.1"/>
</dbReference>
<feature type="compositionally biased region" description="Low complexity" evidence="5">
    <location>
        <begin position="95"/>
        <end position="107"/>
    </location>
</feature>
<protein>
    <recommendedName>
        <fullName evidence="9">Pancreatic polypeptide</fullName>
    </recommendedName>
</protein>
<dbReference type="GO" id="GO:0005615">
    <property type="term" value="C:extracellular space"/>
    <property type="evidence" value="ECO:0007669"/>
    <property type="project" value="TreeGrafter"/>
</dbReference>
<feature type="signal peptide" evidence="6">
    <location>
        <begin position="1"/>
        <end position="24"/>
    </location>
</feature>
<dbReference type="Proteomes" id="UP000007648">
    <property type="component" value="Unassembled WGS sequence"/>
</dbReference>
<dbReference type="SMART" id="SM00309">
    <property type="entry name" value="PAH"/>
    <property type="match status" value="1"/>
</dbReference>
<evidence type="ECO:0000256" key="1">
    <source>
        <dbReference type="ARBA" id="ARBA00004613"/>
    </source>
</evidence>
<comment type="similarity">
    <text evidence="2 4">Belongs to the NPY family.</text>
</comment>
<evidence type="ECO:0000256" key="6">
    <source>
        <dbReference type="SAM" id="SignalP"/>
    </source>
</evidence>
<evidence type="ECO:0000313" key="8">
    <source>
        <dbReference type="Proteomes" id="UP000007648"/>
    </source>
</evidence>
<evidence type="ECO:0000256" key="4">
    <source>
        <dbReference type="RuleBase" id="RU000656"/>
    </source>
</evidence>
<comment type="subcellular location">
    <subcellularLocation>
        <location evidence="1">Secreted</location>
    </subcellularLocation>
</comment>
<dbReference type="PRINTS" id="PR00278">
    <property type="entry name" value="PANCHORMONE"/>
</dbReference>
<keyword evidence="3" id="KW-0964">Secreted</keyword>
<keyword evidence="6" id="KW-0732">Signal</keyword>
<dbReference type="Gene3D" id="6.10.250.900">
    <property type="match status" value="1"/>
</dbReference>
<dbReference type="GO" id="GO:0005184">
    <property type="term" value="F:neuropeptide hormone activity"/>
    <property type="evidence" value="ECO:0007669"/>
    <property type="project" value="TreeGrafter"/>
</dbReference>
<accession>A0A7N4NQV9</accession>
<evidence type="ECO:0000313" key="7">
    <source>
        <dbReference type="Ensembl" id="ENSSHAP00000026791.1"/>
    </source>
</evidence>